<dbReference type="STRING" id="1544798.LH29_20510"/>
<dbReference type="InterPro" id="IPR029063">
    <property type="entry name" value="SAM-dependent_MTases_sf"/>
</dbReference>
<keyword evidence="4" id="KW-1185">Reference proteome</keyword>
<dbReference type="Proteomes" id="UP000032544">
    <property type="component" value="Unassembled WGS sequence"/>
</dbReference>
<gene>
    <name evidence="3" type="ORF">LH29_20510</name>
</gene>
<comment type="caution">
    <text evidence="3">The sequence shown here is derived from an EMBL/GenBank/DDBJ whole genome shotgun (WGS) entry which is preliminary data.</text>
</comment>
<evidence type="ECO:0000313" key="3">
    <source>
        <dbReference type="EMBL" id="KJF42187.1"/>
    </source>
</evidence>
<protein>
    <recommendedName>
        <fullName evidence="5">Methyltransferase</fullName>
    </recommendedName>
</protein>
<dbReference type="Pfam" id="PF04072">
    <property type="entry name" value="LCM"/>
    <property type="match status" value="1"/>
</dbReference>
<keyword evidence="2" id="KW-0808">Transferase</keyword>
<dbReference type="PIRSF" id="PIRSF028177">
    <property type="entry name" value="Polyketide_synth_Omtfrase_TcmP"/>
    <property type="match status" value="1"/>
</dbReference>
<keyword evidence="1" id="KW-0489">Methyltransferase</keyword>
<dbReference type="PANTHER" id="PTHR43619:SF2">
    <property type="entry name" value="S-ADENOSYL-L-METHIONINE-DEPENDENT METHYLTRANSFERASES SUPERFAMILY PROTEIN"/>
    <property type="match status" value="1"/>
</dbReference>
<dbReference type="InterPro" id="IPR007213">
    <property type="entry name" value="Ppm1/Ppm2/Tcmp"/>
</dbReference>
<evidence type="ECO:0000256" key="2">
    <source>
        <dbReference type="ARBA" id="ARBA00022679"/>
    </source>
</evidence>
<dbReference type="PANTHER" id="PTHR43619">
    <property type="entry name" value="S-ADENOSYL-L-METHIONINE-DEPENDENT METHYLTRANSFERASE YKTD-RELATED"/>
    <property type="match status" value="1"/>
</dbReference>
<accession>A0A0D8J5I8</accession>
<reference evidence="3 4" key="1">
    <citation type="submission" date="2014-09" db="EMBL/GenBank/DDBJ databases">
        <title>Draft Genome Sequence of Draconibacterium sp. JN14CK-3.</title>
        <authorList>
            <person name="Dong C."/>
            <person name="Lai Q."/>
            <person name="Shao Z."/>
        </authorList>
    </citation>
    <scope>NUCLEOTIDE SEQUENCE [LARGE SCALE GENOMIC DNA]</scope>
    <source>
        <strain evidence="3 4">JN14CK-3</strain>
    </source>
</reference>
<evidence type="ECO:0000256" key="1">
    <source>
        <dbReference type="ARBA" id="ARBA00022603"/>
    </source>
</evidence>
<dbReference type="AlphaFoldDB" id="A0A0D8J5I8"/>
<dbReference type="InterPro" id="IPR016874">
    <property type="entry name" value="TcmP-like"/>
</dbReference>
<name>A0A0D8J5I8_9BACT</name>
<sequence length="238" mass="28158">MEALKEITGLPGFNSNQIKKSLVTHIALRARQYDLFAKSFIEKHPDAAIVNIGCGMDNRFKRIDNGKILFYDLDLPDIINIKENIIAPTKRYSQFSQSVFEFDWINEIDREHVFLMAEGVFMYCELADVKALFGELQRKFTNPEVVFEVFNTKWLAGWRGKMMAIKMKKELKLGEETLFKFGITDSNEIETWDTNYKYIKDWSYLDEEEANIPFRIFFRNKDAFRKIQWTVHYKLKSN</sequence>
<dbReference type="SUPFAM" id="SSF53335">
    <property type="entry name" value="S-adenosyl-L-methionine-dependent methyltransferases"/>
    <property type="match status" value="1"/>
</dbReference>
<organism evidence="3 4">
    <name type="scientific">Draconibacterium sediminis</name>
    <dbReference type="NCBI Taxonomy" id="1544798"/>
    <lineage>
        <taxon>Bacteria</taxon>
        <taxon>Pseudomonadati</taxon>
        <taxon>Bacteroidota</taxon>
        <taxon>Bacteroidia</taxon>
        <taxon>Marinilabiliales</taxon>
        <taxon>Prolixibacteraceae</taxon>
        <taxon>Draconibacterium</taxon>
    </lineage>
</organism>
<proteinExistence type="predicted"/>
<dbReference type="GO" id="GO:0008168">
    <property type="term" value="F:methyltransferase activity"/>
    <property type="evidence" value="ECO:0007669"/>
    <property type="project" value="UniProtKB-KW"/>
</dbReference>
<evidence type="ECO:0000313" key="4">
    <source>
        <dbReference type="Proteomes" id="UP000032544"/>
    </source>
</evidence>
<dbReference type="EMBL" id="JRHC01000006">
    <property type="protein sequence ID" value="KJF42187.1"/>
    <property type="molecule type" value="Genomic_DNA"/>
</dbReference>
<dbReference type="Gene3D" id="3.40.50.150">
    <property type="entry name" value="Vaccinia Virus protein VP39"/>
    <property type="match status" value="1"/>
</dbReference>
<dbReference type="GO" id="GO:0032259">
    <property type="term" value="P:methylation"/>
    <property type="evidence" value="ECO:0007669"/>
    <property type="project" value="UniProtKB-KW"/>
</dbReference>
<evidence type="ECO:0008006" key="5">
    <source>
        <dbReference type="Google" id="ProtNLM"/>
    </source>
</evidence>